<dbReference type="InterPro" id="IPR013094">
    <property type="entry name" value="AB_hydrolase_3"/>
</dbReference>
<keyword evidence="1" id="KW-0378">Hydrolase</keyword>
<feature type="domain" description="Alpha/beta hydrolase fold-3" evidence="3">
    <location>
        <begin position="55"/>
        <end position="248"/>
    </location>
</feature>
<dbReference type="PANTHER" id="PTHR48081">
    <property type="entry name" value="AB HYDROLASE SUPERFAMILY PROTEIN C4A8.06C"/>
    <property type="match status" value="1"/>
</dbReference>
<dbReference type="Proteomes" id="UP001184230">
    <property type="component" value="Unassembled WGS sequence"/>
</dbReference>
<dbReference type="InterPro" id="IPR050300">
    <property type="entry name" value="GDXG_lipolytic_enzyme"/>
</dbReference>
<feature type="region of interest" description="Disordered" evidence="2">
    <location>
        <begin position="1"/>
        <end position="20"/>
    </location>
</feature>
<gene>
    <name evidence="4" type="ORF">J2739_001186</name>
</gene>
<dbReference type="SUPFAM" id="SSF53474">
    <property type="entry name" value="alpha/beta-Hydrolases"/>
    <property type="match status" value="1"/>
</dbReference>
<evidence type="ECO:0000256" key="2">
    <source>
        <dbReference type="SAM" id="MobiDB-lite"/>
    </source>
</evidence>
<dbReference type="Gene3D" id="3.40.50.1820">
    <property type="entry name" value="alpha/beta hydrolase"/>
    <property type="match status" value="1"/>
</dbReference>
<comment type="caution">
    <text evidence="4">The sequence shown here is derived from an EMBL/GenBank/DDBJ whole genome shotgun (WGS) entry which is preliminary data.</text>
</comment>
<dbReference type="Pfam" id="PF07859">
    <property type="entry name" value="Abhydrolase_3"/>
    <property type="match status" value="1"/>
</dbReference>
<name>A0ABU1NC27_9BURK</name>
<protein>
    <submittedName>
        <fullName evidence="4">Acetyl esterase/lipase</fullName>
    </submittedName>
</protein>
<evidence type="ECO:0000313" key="4">
    <source>
        <dbReference type="EMBL" id="MDR6535426.1"/>
    </source>
</evidence>
<evidence type="ECO:0000259" key="3">
    <source>
        <dbReference type="Pfam" id="PF07859"/>
    </source>
</evidence>
<evidence type="ECO:0000313" key="5">
    <source>
        <dbReference type="Proteomes" id="UP001184230"/>
    </source>
</evidence>
<feature type="compositionally biased region" description="Low complexity" evidence="2">
    <location>
        <begin position="10"/>
        <end position="20"/>
    </location>
</feature>
<evidence type="ECO:0000256" key="1">
    <source>
        <dbReference type="ARBA" id="ARBA00022801"/>
    </source>
</evidence>
<sequence length="290" mass="30353">MSSRPIPRSAEAAQAPAIAAAPGAETDVSIPLPQRDPVQARLYGQRAKGTAAPLVLHFHGGTFVSGNLDDGRNVSRLLAAAGAVVVSVAYPLTPFPEPIEVGFAALEWLYKQRVKLAGKGARLYLAGEEAGGNLAAAVALMARDRAHPPLAGQILLSPMLDPCAGTLSLRQASGDVARCRWASGWQEYLSCPMNATHPYAVPGASLRLAELAPALVLVGEDDAMRDEALSFARRLHEAGIPVTKAVLPSAAKCPDELYDPAFGNCACTETVGRHLRAFFASTVPPVPPPA</sequence>
<proteinExistence type="predicted"/>
<dbReference type="InterPro" id="IPR029058">
    <property type="entry name" value="AB_hydrolase_fold"/>
</dbReference>
<organism evidence="4 5">
    <name type="scientific">Variovorax soli</name>
    <dbReference type="NCBI Taxonomy" id="376815"/>
    <lineage>
        <taxon>Bacteria</taxon>
        <taxon>Pseudomonadati</taxon>
        <taxon>Pseudomonadota</taxon>
        <taxon>Betaproteobacteria</taxon>
        <taxon>Burkholderiales</taxon>
        <taxon>Comamonadaceae</taxon>
        <taxon>Variovorax</taxon>
    </lineage>
</organism>
<dbReference type="PANTHER" id="PTHR48081:SF8">
    <property type="entry name" value="ALPHA_BETA HYDROLASE FOLD-3 DOMAIN-CONTAINING PROTEIN-RELATED"/>
    <property type="match status" value="1"/>
</dbReference>
<dbReference type="RefSeq" id="WP_309899495.1">
    <property type="nucleotide sequence ID" value="NZ_JAVDRF010000002.1"/>
</dbReference>
<keyword evidence="5" id="KW-1185">Reference proteome</keyword>
<dbReference type="EMBL" id="JAVDRF010000002">
    <property type="protein sequence ID" value="MDR6535426.1"/>
    <property type="molecule type" value="Genomic_DNA"/>
</dbReference>
<reference evidence="4 5" key="1">
    <citation type="submission" date="2023-07" db="EMBL/GenBank/DDBJ databases">
        <title>Sorghum-associated microbial communities from plants grown in Nebraska, USA.</title>
        <authorList>
            <person name="Schachtman D."/>
        </authorList>
    </citation>
    <scope>NUCLEOTIDE SEQUENCE [LARGE SCALE GENOMIC DNA]</scope>
    <source>
        <strain evidence="4 5">DS1781</strain>
    </source>
</reference>
<accession>A0ABU1NC27</accession>